<organism evidence="2 3">
    <name type="scientific">Gomphillus americanus</name>
    <dbReference type="NCBI Taxonomy" id="1940652"/>
    <lineage>
        <taxon>Eukaryota</taxon>
        <taxon>Fungi</taxon>
        <taxon>Dikarya</taxon>
        <taxon>Ascomycota</taxon>
        <taxon>Pezizomycotina</taxon>
        <taxon>Lecanoromycetes</taxon>
        <taxon>OSLEUM clade</taxon>
        <taxon>Ostropomycetidae</taxon>
        <taxon>Ostropales</taxon>
        <taxon>Graphidaceae</taxon>
        <taxon>Gomphilloideae</taxon>
        <taxon>Gomphillus</taxon>
    </lineage>
</organism>
<evidence type="ECO:0000313" key="2">
    <source>
        <dbReference type="EMBL" id="CAF9903498.1"/>
    </source>
</evidence>
<gene>
    <name evidence="2" type="ORF">GOMPHAMPRED_000314</name>
</gene>
<dbReference type="Gene3D" id="3.30.70.100">
    <property type="match status" value="1"/>
</dbReference>
<feature type="domain" description="ABM" evidence="1">
    <location>
        <begin position="4"/>
        <end position="93"/>
    </location>
</feature>
<protein>
    <recommendedName>
        <fullName evidence="1">ABM domain-containing protein</fullName>
    </recommendedName>
</protein>
<keyword evidence="3" id="KW-1185">Reference proteome</keyword>
<dbReference type="PANTHER" id="PTHR40624">
    <property type="entry name" value="BIOSYNTHESIS MONOOXYGENASE, PUTATIVE (AFU_ORTHOLOGUE AFUA_1G12025)-RELATED"/>
    <property type="match status" value="1"/>
</dbReference>
<accession>A0A8H3EE41</accession>
<dbReference type="EMBL" id="CAJPDQ010000001">
    <property type="protein sequence ID" value="CAF9903498.1"/>
    <property type="molecule type" value="Genomic_DNA"/>
</dbReference>
<dbReference type="InterPro" id="IPR011008">
    <property type="entry name" value="Dimeric_a/b-barrel"/>
</dbReference>
<dbReference type="Pfam" id="PF03992">
    <property type="entry name" value="ABM"/>
    <property type="match status" value="1"/>
</dbReference>
<sequence length="104" mass="11690">MTITHVTALISPAPGKESRVRELIEAVIQGTNKNEPNCNTYFLTKTVDSNDFIIIETYKSMADFEFHKSQDYFQDFAKAIEAESLVSKPVSIIPSEKISGFEAR</sequence>
<comment type="caution">
    <text evidence="2">The sequence shown here is derived from an EMBL/GenBank/DDBJ whole genome shotgun (WGS) entry which is preliminary data.</text>
</comment>
<dbReference type="SUPFAM" id="SSF54909">
    <property type="entry name" value="Dimeric alpha+beta barrel"/>
    <property type="match status" value="1"/>
</dbReference>
<name>A0A8H3EE41_9LECA</name>
<proteinExistence type="predicted"/>
<dbReference type="PROSITE" id="PS51725">
    <property type="entry name" value="ABM"/>
    <property type="match status" value="1"/>
</dbReference>
<evidence type="ECO:0000259" key="1">
    <source>
        <dbReference type="PROSITE" id="PS51725"/>
    </source>
</evidence>
<dbReference type="InterPro" id="IPR007138">
    <property type="entry name" value="ABM_dom"/>
</dbReference>
<reference evidence="2" key="1">
    <citation type="submission" date="2021-03" db="EMBL/GenBank/DDBJ databases">
        <authorList>
            <person name="Tagirdzhanova G."/>
        </authorList>
    </citation>
    <scope>NUCLEOTIDE SEQUENCE</scope>
</reference>
<dbReference type="PANTHER" id="PTHR40624:SF1">
    <property type="entry name" value="BIOSYNTHESIS MONOOXYGENASE, PUTATIVE (AFU_ORTHOLOGUE AFUA_1G12025)-RELATED"/>
    <property type="match status" value="1"/>
</dbReference>
<dbReference type="AlphaFoldDB" id="A0A8H3EE41"/>
<dbReference type="OrthoDB" id="10011777at2759"/>
<dbReference type="Proteomes" id="UP000664169">
    <property type="component" value="Unassembled WGS sequence"/>
</dbReference>
<evidence type="ECO:0000313" key="3">
    <source>
        <dbReference type="Proteomes" id="UP000664169"/>
    </source>
</evidence>